<evidence type="ECO:0008006" key="3">
    <source>
        <dbReference type="Google" id="ProtNLM"/>
    </source>
</evidence>
<reference evidence="1 2" key="1">
    <citation type="journal article" date="2015" name="Microbiome">
        <title>Genomic resolution of linkages in carbon, nitrogen, and sulfur cycling among widespread estuary sediment bacteria.</title>
        <authorList>
            <person name="Baker B.J."/>
            <person name="Lazar C.S."/>
            <person name="Teske A.P."/>
            <person name="Dick G.J."/>
        </authorList>
    </citation>
    <scope>NUCLEOTIDE SEQUENCE [LARGE SCALE GENOMIC DNA]</scope>
    <source>
        <strain evidence="1">SM23_60</strain>
    </source>
</reference>
<name>A0A0S8GHS6_UNCW3</name>
<accession>A0A0S8GHS6</accession>
<gene>
    <name evidence="1" type="ORF">AMJ87_04265</name>
</gene>
<dbReference type="EMBL" id="LJUO01000027">
    <property type="protein sequence ID" value="KPK72597.1"/>
    <property type="molecule type" value="Genomic_DNA"/>
</dbReference>
<organism evidence="1 2">
    <name type="scientific">candidate division WOR_3 bacterium SM23_60</name>
    <dbReference type="NCBI Taxonomy" id="1703780"/>
    <lineage>
        <taxon>Bacteria</taxon>
        <taxon>Bacteria division WOR-3</taxon>
    </lineage>
</organism>
<sequence length="129" mass="14567">YVIRDDSCGINFWTQNYGDFEDQEIGYSIQVTAEGNYVIAGSKDSLQIYDYDVFVMKTEPDVGIEEQDTVVRKDNSGATIFSGPLQLPKDKKCRVFDITGRVVEPTTITPGIYFLEIDGKVIQKVVKIR</sequence>
<comment type="caution">
    <text evidence="1">The sequence shown here is derived from an EMBL/GenBank/DDBJ whole genome shotgun (WGS) entry which is preliminary data.</text>
</comment>
<dbReference type="AlphaFoldDB" id="A0A0S8GHS6"/>
<evidence type="ECO:0000313" key="2">
    <source>
        <dbReference type="Proteomes" id="UP000051096"/>
    </source>
</evidence>
<evidence type="ECO:0000313" key="1">
    <source>
        <dbReference type="EMBL" id="KPK72597.1"/>
    </source>
</evidence>
<proteinExistence type="predicted"/>
<protein>
    <recommendedName>
        <fullName evidence="3">Secretion system C-terminal sorting domain-containing protein</fullName>
    </recommendedName>
</protein>
<feature type="non-terminal residue" evidence="1">
    <location>
        <position position="1"/>
    </location>
</feature>
<dbReference type="Proteomes" id="UP000051096">
    <property type="component" value="Unassembled WGS sequence"/>
</dbReference>